<accession>A0A9D2AF16</accession>
<keyword evidence="9 12" id="KW-0472">Membrane</keyword>
<proteinExistence type="inferred from homology"/>
<comment type="similarity">
    <text evidence="2">Belongs to the monovalent cation:proton antiporter 2 (CPA2) transporter (TC 2.A.37) family.</text>
</comment>
<dbReference type="EMBL" id="DXFX01000022">
    <property type="protein sequence ID" value="HIX07151.1"/>
    <property type="molecule type" value="Genomic_DNA"/>
</dbReference>
<dbReference type="Gene3D" id="1.20.1530.20">
    <property type="match status" value="1"/>
</dbReference>
<evidence type="ECO:0000256" key="12">
    <source>
        <dbReference type="SAM" id="Phobius"/>
    </source>
</evidence>
<keyword evidence="4" id="KW-0050">Antiport</keyword>
<feature type="transmembrane region" description="Helical" evidence="12">
    <location>
        <begin position="283"/>
        <end position="303"/>
    </location>
</feature>
<dbReference type="GO" id="GO:0016020">
    <property type="term" value="C:membrane"/>
    <property type="evidence" value="ECO:0007669"/>
    <property type="project" value="UniProtKB-SubCell"/>
</dbReference>
<feature type="transmembrane region" description="Helical" evidence="12">
    <location>
        <begin position="95"/>
        <end position="119"/>
    </location>
</feature>
<evidence type="ECO:0000259" key="13">
    <source>
        <dbReference type="Pfam" id="PF00999"/>
    </source>
</evidence>
<dbReference type="GO" id="GO:0015297">
    <property type="term" value="F:antiporter activity"/>
    <property type="evidence" value="ECO:0007669"/>
    <property type="project" value="UniProtKB-KW"/>
</dbReference>
<dbReference type="GO" id="GO:0006814">
    <property type="term" value="P:sodium ion transport"/>
    <property type="evidence" value="ECO:0007669"/>
    <property type="project" value="UniProtKB-KW"/>
</dbReference>
<keyword evidence="6 12" id="KW-1133">Transmembrane helix</keyword>
<evidence type="ECO:0000256" key="7">
    <source>
        <dbReference type="ARBA" id="ARBA00023053"/>
    </source>
</evidence>
<keyword evidence="5 12" id="KW-0812">Transmembrane</keyword>
<feature type="compositionally biased region" description="Low complexity" evidence="11">
    <location>
        <begin position="417"/>
        <end position="440"/>
    </location>
</feature>
<feature type="transmembrane region" description="Helical" evidence="12">
    <location>
        <begin position="381"/>
        <end position="400"/>
    </location>
</feature>
<evidence type="ECO:0000256" key="10">
    <source>
        <dbReference type="ARBA" id="ARBA00023201"/>
    </source>
</evidence>
<reference evidence="14" key="1">
    <citation type="journal article" date="2021" name="PeerJ">
        <title>Extensive microbial diversity within the chicken gut microbiome revealed by metagenomics and culture.</title>
        <authorList>
            <person name="Gilroy R."/>
            <person name="Ravi A."/>
            <person name="Getino M."/>
            <person name="Pursley I."/>
            <person name="Horton D.L."/>
            <person name="Alikhan N.F."/>
            <person name="Baker D."/>
            <person name="Gharbi K."/>
            <person name="Hall N."/>
            <person name="Watson M."/>
            <person name="Adriaenssens E.M."/>
            <person name="Foster-Nyarko E."/>
            <person name="Jarju S."/>
            <person name="Secka A."/>
            <person name="Antonio M."/>
            <person name="Oren A."/>
            <person name="Chaudhuri R.R."/>
            <person name="La Ragione R."/>
            <person name="Hildebrand F."/>
            <person name="Pallen M.J."/>
        </authorList>
    </citation>
    <scope>NUCLEOTIDE SEQUENCE</scope>
    <source>
        <strain evidence="14">811</strain>
    </source>
</reference>
<feature type="transmembrane region" description="Helical" evidence="12">
    <location>
        <begin position="131"/>
        <end position="154"/>
    </location>
</feature>
<evidence type="ECO:0000313" key="15">
    <source>
        <dbReference type="Proteomes" id="UP000824204"/>
    </source>
</evidence>
<evidence type="ECO:0000313" key="14">
    <source>
        <dbReference type="EMBL" id="HIX07151.1"/>
    </source>
</evidence>
<keyword evidence="7" id="KW-0915">Sodium</keyword>
<feature type="transmembrane region" description="Helical" evidence="12">
    <location>
        <begin position="230"/>
        <end position="247"/>
    </location>
</feature>
<feature type="transmembrane region" description="Helical" evidence="12">
    <location>
        <begin position="166"/>
        <end position="189"/>
    </location>
</feature>
<dbReference type="GO" id="GO:1902600">
    <property type="term" value="P:proton transmembrane transport"/>
    <property type="evidence" value="ECO:0007669"/>
    <property type="project" value="InterPro"/>
</dbReference>
<keyword evidence="8" id="KW-0406">Ion transport</keyword>
<keyword evidence="10" id="KW-0739">Sodium transport</keyword>
<dbReference type="InterPro" id="IPR038770">
    <property type="entry name" value="Na+/solute_symporter_sf"/>
</dbReference>
<feature type="transmembrane region" description="Helical" evidence="12">
    <location>
        <begin position="309"/>
        <end position="335"/>
    </location>
</feature>
<comment type="subcellular location">
    <subcellularLocation>
        <location evidence="1">Membrane</location>
        <topology evidence="1">Multi-pass membrane protein</topology>
    </subcellularLocation>
</comment>
<evidence type="ECO:0000256" key="11">
    <source>
        <dbReference type="SAM" id="MobiDB-lite"/>
    </source>
</evidence>
<feature type="domain" description="Cation/H+ exchanger transmembrane" evidence="13">
    <location>
        <begin position="16"/>
        <end position="401"/>
    </location>
</feature>
<evidence type="ECO:0000256" key="6">
    <source>
        <dbReference type="ARBA" id="ARBA00022989"/>
    </source>
</evidence>
<evidence type="ECO:0000256" key="9">
    <source>
        <dbReference type="ARBA" id="ARBA00023136"/>
    </source>
</evidence>
<evidence type="ECO:0000256" key="5">
    <source>
        <dbReference type="ARBA" id="ARBA00022692"/>
    </source>
</evidence>
<feature type="transmembrane region" description="Helical" evidence="12">
    <location>
        <begin position="32"/>
        <end position="52"/>
    </location>
</feature>
<feature type="transmembrane region" description="Helical" evidence="12">
    <location>
        <begin position="195"/>
        <end position="218"/>
    </location>
</feature>
<gene>
    <name evidence="14" type="ORF">H9741_01620</name>
</gene>
<dbReference type="Proteomes" id="UP000824204">
    <property type="component" value="Unassembled WGS sequence"/>
</dbReference>
<comment type="caution">
    <text evidence="14">The sequence shown here is derived from an EMBL/GenBank/DDBJ whole genome shotgun (WGS) entry which is preliminary data.</text>
</comment>
<dbReference type="AlphaFoldDB" id="A0A9D2AF16"/>
<evidence type="ECO:0000256" key="8">
    <source>
        <dbReference type="ARBA" id="ARBA00023065"/>
    </source>
</evidence>
<protein>
    <submittedName>
        <fullName evidence="14">Cation:proton antiporter</fullName>
    </submittedName>
</protein>
<feature type="region of interest" description="Disordered" evidence="11">
    <location>
        <begin position="407"/>
        <end position="440"/>
    </location>
</feature>
<evidence type="ECO:0000256" key="4">
    <source>
        <dbReference type="ARBA" id="ARBA00022449"/>
    </source>
</evidence>
<sequence length="440" mass="46693">MDVTKLFWDLAVILLSTKLLGMLMRKLGLPQVVGAVIAGLLIGPAIWGQFGWWSPVQPSETESAFLDGIAEIGVVLILFSAGLETDVKELKRSGLAATMIAFGGVLMPMILGFLVAVPFLGGFSALSDSSILLDAVFIGVILAATSVGITVETLKEMGKLNGRVGTTILSAAIIDDVIGIVVLSIVIGFKDPSANPWMTILMTVLFFVCAIVIGFFIKKLFRFLSEKYDHTRRIPILGLVICFLYAFAAEKLFGIADITGAYVAGIVLSSLKDTHYIDRKVDINSYMIFSPVFFANIGIGVSFDGFSPTLLLFGICFVLAGIVGKIIGCGGVAKLCRHNWKESAQIGCGMIARGEVALVVCSKGMEGGLFAGTAITPVVPVIMLVVLSSLLCPILLKMLFKKDNALPLSPDGNQPVQTAEPTAETSAAEETSAQAQQSNS</sequence>
<dbReference type="Pfam" id="PF00999">
    <property type="entry name" value="Na_H_Exchanger"/>
    <property type="match status" value="1"/>
</dbReference>
<organism evidence="14 15">
    <name type="scientific">Candidatus Borkfalkia faecipullorum</name>
    <dbReference type="NCBI Taxonomy" id="2838510"/>
    <lineage>
        <taxon>Bacteria</taxon>
        <taxon>Bacillati</taxon>
        <taxon>Bacillota</taxon>
        <taxon>Clostridia</taxon>
        <taxon>Christensenellales</taxon>
        <taxon>Christensenellaceae</taxon>
        <taxon>Candidatus Borkfalkia</taxon>
    </lineage>
</organism>
<dbReference type="InterPro" id="IPR006153">
    <property type="entry name" value="Cation/H_exchanger_TM"/>
</dbReference>
<feature type="transmembrane region" description="Helical" evidence="12">
    <location>
        <begin position="64"/>
        <end position="83"/>
    </location>
</feature>
<dbReference type="PANTHER" id="PTHR43562:SF3">
    <property type="entry name" value="SODIUM ION_PROTON EXCHANGER (EUROFUNG)"/>
    <property type="match status" value="1"/>
</dbReference>
<name>A0A9D2AF16_9FIRM</name>
<keyword evidence="3" id="KW-0813">Transport</keyword>
<dbReference type="PANTHER" id="PTHR43562">
    <property type="entry name" value="NAPA-TYPE SODIUM/HYDROGEN ANTIPORTER"/>
    <property type="match status" value="1"/>
</dbReference>
<evidence type="ECO:0000256" key="3">
    <source>
        <dbReference type="ARBA" id="ARBA00022448"/>
    </source>
</evidence>
<evidence type="ECO:0000256" key="1">
    <source>
        <dbReference type="ARBA" id="ARBA00004141"/>
    </source>
</evidence>
<reference evidence="14" key="2">
    <citation type="submission" date="2021-04" db="EMBL/GenBank/DDBJ databases">
        <authorList>
            <person name="Gilroy R."/>
        </authorList>
    </citation>
    <scope>NUCLEOTIDE SEQUENCE</scope>
    <source>
        <strain evidence="14">811</strain>
    </source>
</reference>
<evidence type="ECO:0000256" key="2">
    <source>
        <dbReference type="ARBA" id="ARBA00005551"/>
    </source>
</evidence>